<evidence type="ECO:0000313" key="8">
    <source>
        <dbReference type="EMBL" id="GAA0171449.1"/>
    </source>
</evidence>
<organism evidence="8 9">
    <name type="scientific">Lithospermum erythrorhizon</name>
    <name type="common">Purple gromwell</name>
    <name type="synonym">Lithospermum officinale var. erythrorhizon</name>
    <dbReference type="NCBI Taxonomy" id="34254"/>
    <lineage>
        <taxon>Eukaryota</taxon>
        <taxon>Viridiplantae</taxon>
        <taxon>Streptophyta</taxon>
        <taxon>Embryophyta</taxon>
        <taxon>Tracheophyta</taxon>
        <taxon>Spermatophyta</taxon>
        <taxon>Magnoliopsida</taxon>
        <taxon>eudicotyledons</taxon>
        <taxon>Gunneridae</taxon>
        <taxon>Pentapetalae</taxon>
        <taxon>asterids</taxon>
        <taxon>lamiids</taxon>
        <taxon>Boraginales</taxon>
        <taxon>Boraginaceae</taxon>
        <taxon>Boraginoideae</taxon>
        <taxon>Lithospermeae</taxon>
        <taxon>Lithospermum</taxon>
    </lineage>
</organism>
<dbReference type="InterPro" id="IPR033896">
    <property type="entry name" value="MEF2-like_N"/>
</dbReference>
<dbReference type="Gene3D" id="3.40.1810.10">
    <property type="entry name" value="Transcription factor, MADS-box"/>
    <property type="match status" value="1"/>
</dbReference>
<name>A0AAV3R4Z1_LITER</name>
<sequence length="279" mass="32711">MGRVKVQIKRIENTTNRQVTFSKRRNGLMKKAYELSVLCDVDVALIMFSPSGRVSTFSGSKSIEEIMERYLNLPEHERGRLQNQEYLMRALGKSRYEAERAYQIQSPPSVDSPFEDLQQEIIRCKNQMEDLERRLRLYEGDTSDITTLCDADFREQLLEETLRQVRLRKVNLPPQVTSIEDYPHENSSNMVFNWLQQRDPQAQIPSFNSLIPLRDQTEQTDNFVQPLTFHNAPELQLNDQMSPRIKMEDESQGQRRPDFGQVIDVNLSPWTDLYSTAWF</sequence>
<dbReference type="CDD" id="cd00265">
    <property type="entry name" value="MADS_MEF2_like"/>
    <property type="match status" value="1"/>
</dbReference>
<dbReference type="GO" id="GO:0000977">
    <property type="term" value="F:RNA polymerase II transcription regulatory region sequence-specific DNA binding"/>
    <property type="evidence" value="ECO:0007669"/>
    <property type="project" value="InterPro"/>
</dbReference>
<reference evidence="8 9" key="1">
    <citation type="submission" date="2024-01" db="EMBL/GenBank/DDBJ databases">
        <title>The complete chloroplast genome sequence of Lithospermum erythrorhizon: insights into the phylogenetic relationship among Boraginaceae species and the maternal lineages of purple gromwells.</title>
        <authorList>
            <person name="Okada T."/>
            <person name="Watanabe K."/>
        </authorList>
    </citation>
    <scope>NUCLEOTIDE SEQUENCE [LARGE SCALE GENOMIC DNA]</scope>
</reference>
<keyword evidence="3" id="KW-0238">DNA-binding</keyword>
<dbReference type="PROSITE" id="PS50066">
    <property type="entry name" value="MADS_BOX_2"/>
    <property type="match status" value="1"/>
</dbReference>
<evidence type="ECO:0000259" key="7">
    <source>
        <dbReference type="PROSITE" id="PS50066"/>
    </source>
</evidence>
<evidence type="ECO:0000313" key="9">
    <source>
        <dbReference type="Proteomes" id="UP001454036"/>
    </source>
</evidence>
<evidence type="ECO:0000256" key="6">
    <source>
        <dbReference type="SAM" id="Coils"/>
    </source>
</evidence>
<dbReference type="FunFam" id="3.40.1810.10:FF:000028">
    <property type="entry name" value="Agamous-like MADS-box protein AGL66 isoform A"/>
    <property type="match status" value="1"/>
</dbReference>
<dbReference type="PROSITE" id="PS00350">
    <property type="entry name" value="MADS_BOX_1"/>
    <property type="match status" value="1"/>
</dbReference>
<dbReference type="GO" id="GO:0046983">
    <property type="term" value="F:protein dimerization activity"/>
    <property type="evidence" value="ECO:0007669"/>
    <property type="project" value="InterPro"/>
</dbReference>
<feature type="coiled-coil region" evidence="6">
    <location>
        <begin position="114"/>
        <end position="141"/>
    </location>
</feature>
<dbReference type="EMBL" id="BAABME010007682">
    <property type="protein sequence ID" value="GAA0171449.1"/>
    <property type="molecule type" value="Genomic_DNA"/>
</dbReference>
<dbReference type="AlphaFoldDB" id="A0AAV3R4Z1"/>
<comment type="caution">
    <text evidence="8">The sequence shown here is derived from an EMBL/GenBank/DDBJ whole genome shotgun (WGS) entry which is preliminary data.</text>
</comment>
<comment type="subcellular location">
    <subcellularLocation>
        <location evidence="1">Nucleus</location>
    </subcellularLocation>
</comment>
<evidence type="ECO:0000256" key="4">
    <source>
        <dbReference type="ARBA" id="ARBA00023163"/>
    </source>
</evidence>
<accession>A0AAV3R4Z1</accession>
<dbReference type="SMART" id="SM00432">
    <property type="entry name" value="MADS"/>
    <property type="match status" value="1"/>
</dbReference>
<dbReference type="PANTHER" id="PTHR48019">
    <property type="entry name" value="SERUM RESPONSE FACTOR HOMOLOG"/>
    <property type="match status" value="1"/>
</dbReference>
<dbReference type="InterPro" id="IPR002100">
    <property type="entry name" value="TF_MADSbox"/>
</dbReference>
<dbReference type="GO" id="GO:0045944">
    <property type="term" value="P:positive regulation of transcription by RNA polymerase II"/>
    <property type="evidence" value="ECO:0007669"/>
    <property type="project" value="InterPro"/>
</dbReference>
<dbReference type="InterPro" id="IPR050142">
    <property type="entry name" value="MADS-box/MEF2_TF"/>
</dbReference>
<feature type="domain" description="MADS-box" evidence="7">
    <location>
        <begin position="1"/>
        <end position="61"/>
    </location>
</feature>
<keyword evidence="9" id="KW-1185">Reference proteome</keyword>
<dbReference type="PRINTS" id="PR00404">
    <property type="entry name" value="MADSDOMAIN"/>
</dbReference>
<dbReference type="SUPFAM" id="SSF55455">
    <property type="entry name" value="SRF-like"/>
    <property type="match status" value="1"/>
</dbReference>
<protein>
    <submittedName>
        <fullName evidence="8">MADS box transcription factor</fullName>
    </submittedName>
</protein>
<dbReference type="GO" id="GO:0005634">
    <property type="term" value="C:nucleus"/>
    <property type="evidence" value="ECO:0007669"/>
    <property type="project" value="UniProtKB-SubCell"/>
</dbReference>
<keyword evidence="5" id="KW-0539">Nucleus</keyword>
<evidence type="ECO:0000256" key="5">
    <source>
        <dbReference type="ARBA" id="ARBA00023242"/>
    </source>
</evidence>
<keyword evidence="4" id="KW-0804">Transcription</keyword>
<keyword evidence="6" id="KW-0175">Coiled coil</keyword>
<proteinExistence type="predicted"/>
<dbReference type="Proteomes" id="UP001454036">
    <property type="component" value="Unassembled WGS sequence"/>
</dbReference>
<dbReference type="Pfam" id="PF00319">
    <property type="entry name" value="SRF-TF"/>
    <property type="match status" value="1"/>
</dbReference>
<evidence type="ECO:0000256" key="2">
    <source>
        <dbReference type="ARBA" id="ARBA00023015"/>
    </source>
</evidence>
<gene>
    <name evidence="8" type="ORF">LIER_25475</name>
</gene>
<dbReference type="InterPro" id="IPR036879">
    <property type="entry name" value="TF_MADSbox_sf"/>
</dbReference>
<evidence type="ECO:0000256" key="1">
    <source>
        <dbReference type="ARBA" id="ARBA00004123"/>
    </source>
</evidence>
<evidence type="ECO:0000256" key="3">
    <source>
        <dbReference type="ARBA" id="ARBA00023125"/>
    </source>
</evidence>
<keyword evidence="2" id="KW-0805">Transcription regulation</keyword>